<gene>
    <name evidence="1" type="ORF">QFC24_000434</name>
</gene>
<proteinExistence type="predicted"/>
<keyword evidence="2" id="KW-1185">Reference proteome</keyword>
<evidence type="ECO:0000313" key="1">
    <source>
        <dbReference type="EMBL" id="KAJ9128142.1"/>
    </source>
</evidence>
<evidence type="ECO:0000313" key="2">
    <source>
        <dbReference type="Proteomes" id="UP001234202"/>
    </source>
</evidence>
<reference evidence="1" key="1">
    <citation type="submission" date="2023-04" db="EMBL/GenBank/DDBJ databases">
        <title>Draft Genome sequencing of Naganishia species isolated from polar environments using Oxford Nanopore Technology.</title>
        <authorList>
            <person name="Leo P."/>
            <person name="Venkateswaran K."/>
        </authorList>
    </citation>
    <scope>NUCLEOTIDE SEQUENCE</scope>
    <source>
        <strain evidence="1">DBVPG 5303</strain>
    </source>
</reference>
<dbReference type="EMBL" id="JASBWV010000001">
    <property type="protein sequence ID" value="KAJ9128142.1"/>
    <property type="molecule type" value="Genomic_DNA"/>
</dbReference>
<accession>A0ACC2XXL3</accession>
<dbReference type="Proteomes" id="UP001234202">
    <property type="component" value="Unassembled WGS sequence"/>
</dbReference>
<name>A0ACC2XXL3_9TREE</name>
<organism evidence="1 2">
    <name type="scientific">Naganishia onofrii</name>
    <dbReference type="NCBI Taxonomy" id="1851511"/>
    <lineage>
        <taxon>Eukaryota</taxon>
        <taxon>Fungi</taxon>
        <taxon>Dikarya</taxon>
        <taxon>Basidiomycota</taxon>
        <taxon>Agaricomycotina</taxon>
        <taxon>Tremellomycetes</taxon>
        <taxon>Filobasidiales</taxon>
        <taxon>Filobasidiaceae</taxon>
        <taxon>Naganishia</taxon>
    </lineage>
</organism>
<protein>
    <submittedName>
        <fullName evidence="1">Uncharacterized protein</fullName>
    </submittedName>
</protein>
<sequence length="634" mass="67906">MDPNYPNIPSGISSVIRELYEDTVPPNLHDLPHRMLDSVDKLMGEIYEAVNAIPPIRIHLPPFLDFLDNEETPRVISVPARPPLPPPPPSFYERLSKYTAEHPYVVATGVVGITALGIRIGYSLQDENSFLRVAGKRLINIRQSSADKDGYKLGTGKGSGPSFLAGLRGGTSSHLSFAQRRAERLKGRKIDGMLKDAVLILSPTPFPALLLPLVLSLLNNDYIVFVAVPRAKDADELERKVKANEKIKAKGLAVVFRVLVYDPADSTSLEPFQRSLWASLTLRYPSSTLATTPSARATHPPGDPYAPEPTHLASLHSIVSLYALHPSLDPSLGQGGRLPAIPSFVCPPLKNSAGQVIERPFDGQGMGSPAGTHLPSLITLHHTMGLLPIPTNFAEQLLTTTNLLLAKNVGITHPSMKITNVGIGEIDYYSSIVAHSFTQSSSREAQPGVMRFLSPIWTGFRMVLGFIGIGQDSREWKVVEQKLLRIVKYKHSGSYNIGSQSLIAFLFRRTDLALIFPSISRLNASAASSASTSNSSSTTFTSNNMNANVHPQQAQRATAAGAAGAATSFTPSTSSLPDSSGSDRAEGDSSEFESSVHTGLGTGSGVDSLSGSGYVGMDGSWIGLESPTTTPSGP</sequence>
<comment type="caution">
    <text evidence="1">The sequence shown here is derived from an EMBL/GenBank/DDBJ whole genome shotgun (WGS) entry which is preliminary data.</text>
</comment>